<keyword evidence="3 10" id="KW-0436">Ligase</keyword>
<dbReference type="Gene3D" id="3.40.1190.10">
    <property type="entry name" value="Mur-like, catalytic domain"/>
    <property type="match status" value="1"/>
</dbReference>
<dbReference type="PROSITE" id="PS01012">
    <property type="entry name" value="FOLYLPOLYGLU_SYNT_2"/>
    <property type="match status" value="1"/>
</dbReference>
<feature type="domain" description="Mur ligase C-terminal" evidence="11">
    <location>
        <begin position="301"/>
        <end position="418"/>
    </location>
</feature>
<evidence type="ECO:0000256" key="9">
    <source>
        <dbReference type="ARBA" id="ARBA00047493"/>
    </source>
</evidence>
<gene>
    <name evidence="13" type="ORF">SAMN04487772_12633</name>
</gene>
<accession>A0A1I0EYR0</accession>
<dbReference type="InterPro" id="IPR036615">
    <property type="entry name" value="Mur_ligase_C_dom_sf"/>
</dbReference>
<dbReference type="SUPFAM" id="SSF53623">
    <property type="entry name" value="MurD-like peptide ligases, catalytic domain"/>
    <property type="match status" value="1"/>
</dbReference>
<sequence>MKYLDALKFIESRSQGAMILGLDAITKLLERLGNPQKDLKFIHIAGTNGKGSVGAYIANILADAGFRVGRYVSPAVLEYCERIQILEKAECRYISKRAVGKRIEIIQEAVRYMDEAKEPLPSGFEIETAMAFLEYKEQKCDYVVLEAGLGGIEDATNVIKTTDLAVLTSISMDHMQILGNTIEEITEKKAGIIKPDCDVVCYDYTECEAGNRIKPVIETACEKGKASCHFADFKKISNCCFTLKGTAFSYRDVPYQTMLLGEYQPKNAALAIEAAKVLQMRGIAISDENIQNGLKQTQWKGRFSIVSEKPLVIVDGAHNEDAAKSLAKTLKLYFKEKKIAYVAGIFADKEYEKILSITCPQAKRVYAIESNSKRSLPSEKLAKAASKYVEEVVDAKTVFSALDQVTKNQEEVTVCFGSLSFLGEVYAYFS</sequence>
<dbReference type="InterPro" id="IPR036565">
    <property type="entry name" value="Mur-like_cat_sf"/>
</dbReference>
<evidence type="ECO:0000313" key="13">
    <source>
        <dbReference type="EMBL" id="SET50681.1"/>
    </source>
</evidence>
<evidence type="ECO:0000256" key="4">
    <source>
        <dbReference type="ARBA" id="ARBA00022723"/>
    </source>
</evidence>
<evidence type="ECO:0000256" key="7">
    <source>
        <dbReference type="ARBA" id="ARBA00022842"/>
    </source>
</evidence>
<dbReference type="GO" id="GO:0004326">
    <property type="term" value="F:tetrahydrofolylpolyglutamate synthase activity"/>
    <property type="evidence" value="ECO:0007669"/>
    <property type="project" value="UniProtKB-EC"/>
</dbReference>
<evidence type="ECO:0000256" key="3">
    <source>
        <dbReference type="ARBA" id="ARBA00022598"/>
    </source>
</evidence>
<evidence type="ECO:0000259" key="12">
    <source>
        <dbReference type="Pfam" id="PF08245"/>
    </source>
</evidence>
<evidence type="ECO:0000256" key="10">
    <source>
        <dbReference type="PIRNR" id="PIRNR001563"/>
    </source>
</evidence>
<dbReference type="GO" id="GO:0005524">
    <property type="term" value="F:ATP binding"/>
    <property type="evidence" value="ECO:0007669"/>
    <property type="project" value="UniProtKB-KW"/>
</dbReference>
<evidence type="ECO:0000256" key="8">
    <source>
        <dbReference type="ARBA" id="ARBA00030592"/>
    </source>
</evidence>
<dbReference type="PROSITE" id="PS01011">
    <property type="entry name" value="FOLYLPOLYGLU_SYNT_1"/>
    <property type="match status" value="1"/>
</dbReference>
<evidence type="ECO:0000313" key="14">
    <source>
        <dbReference type="Proteomes" id="UP000199800"/>
    </source>
</evidence>
<dbReference type="STRING" id="29364.SAMN04487772_12633"/>
<dbReference type="NCBIfam" id="TIGR01499">
    <property type="entry name" value="folC"/>
    <property type="match status" value="1"/>
</dbReference>
<comment type="catalytic activity">
    <reaction evidence="9">
        <text>(6S)-5,6,7,8-tetrahydrofolyl-(gamma-L-Glu)(n) + L-glutamate + ATP = (6S)-5,6,7,8-tetrahydrofolyl-(gamma-L-Glu)(n+1) + ADP + phosphate + H(+)</text>
        <dbReference type="Rhea" id="RHEA:10580"/>
        <dbReference type="Rhea" id="RHEA-COMP:14738"/>
        <dbReference type="Rhea" id="RHEA-COMP:14740"/>
        <dbReference type="ChEBI" id="CHEBI:15378"/>
        <dbReference type="ChEBI" id="CHEBI:29985"/>
        <dbReference type="ChEBI" id="CHEBI:30616"/>
        <dbReference type="ChEBI" id="CHEBI:43474"/>
        <dbReference type="ChEBI" id="CHEBI:141005"/>
        <dbReference type="ChEBI" id="CHEBI:456216"/>
        <dbReference type="EC" id="6.3.2.17"/>
    </reaction>
</comment>
<evidence type="ECO:0000256" key="2">
    <source>
        <dbReference type="ARBA" id="ARBA00013025"/>
    </source>
</evidence>
<evidence type="ECO:0000256" key="1">
    <source>
        <dbReference type="ARBA" id="ARBA00008276"/>
    </source>
</evidence>
<name>A0A1I0EYR0_9FIRM</name>
<dbReference type="PIRSF" id="PIRSF001563">
    <property type="entry name" value="Folylpolyglu_synth"/>
    <property type="match status" value="1"/>
</dbReference>
<dbReference type="Gene3D" id="3.90.190.20">
    <property type="entry name" value="Mur ligase, C-terminal domain"/>
    <property type="match status" value="1"/>
</dbReference>
<keyword evidence="4" id="KW-0479">Metal-binding</keyword>
<evidence type="ECO:0000259" key="11">
    <source>
        <dbReference type="Pfam" id="PF02875"/>
    </source>
</evidence>
<dbReference type="SUPFAM" id="SSF53244">
    <property type="entry name" value="MurD-like peptide ligases, peptide-binding domain"/>
    <property type="match status" value="1"/>
</dbReference>
<keyword evidence="6 10" id="KW-0067">ATP-binding</keyword>
<dbReference type="AlphaFoldDB" id="A0A1I0EYR0"/>
<dbReference type="InterPro" id="IPR001645">
    <property type="entry name" value="Folylpolyglutamate_synth"/>
</dbReference>
<dbReference type="InterPro" id="IPR013221">
    <property type="entry name" value="Mur_ligase_cen"/>
</dbReference>
<keyword evidence="14" id="KW-1185">Reference proteome</keyword>
<reference evidence="13 14" key="1">
    <citation type="submission" date="2016-10" db="EMBL/GenBank/DDBJ databases">
        <authorList>
            <person name="de Groot N.N."/>
        </authorList>
    </citation>
    <scope>NUCLEOTIDE SEQUENCE [LARGE SCALE GENOMIC DNA]</scope>
    <source>
        <strain evidence="13 14">DSM 1801</strain>
    </source>
</reference>
<dbReference type="EMBL" id="FOHN01000026">
    <property type="protein sequence ID" value="SET50681.1"/>
    <property type="molecule type" value="Genomic_DNA"/>
</dbReference>
<dbReference type="InterPro" id="IPR004101">
    <property type="entry name" value="Mur_ligase_C"/>
</dbReference>
<proteinExistence type="inferred from homology"/>
<dbReference type="Pfam" id="PF02875">
    <property type="entry name" value="Mur_ligase_C"/>
    <property type="match status" value="1"/>
</dbReference>
<dbReference type="GO" id="GO:0046872">
    <property type="term" value="F:metal ion binding"/>
    <property type="evidence" value="ECO:0007669"/>
    <property type="project" value="UniProtKB-KW"/>
</dbReference>
<comment type="similarity">
    <text evidence="1 10">Belongs to the folylpolyglutamate synthase family.</text>
</comment>
<evidence type="ECO:0000256" key="5">
    <source>
        <dbReference type="ARBA" id="ARBA00022741"/>
    </source>
</evidence>
<dbReference type="InterPro" id="IPR018109">
    <property type="entry name" value="Folylpolyglutamate_synth_CS"/>
</dbReference>
<dbReference type="Pfam" id="PF08245">
    <property type="entry name" value="Mur_ligase_M"/>
    <property type="match status" value="1"/>
</dbReference>
<dbReference type="EC" id="6.3.2.17" evidence="2"/>
<protein>
    <recommendedName>
        <fullName evidence="2">tetrahydrofolate synthase</fullName>
        <ecNumber evidence="2">6.3.2.17</ecNumber>
    </recommendedName>
    <alternativeName>
        <fullName evidence="8">Tetrahydrofolylpolyglutamate synthase</fullName>
    </alternativeName>
</protein>
<dbReference type="RefSeq" id="WP_177180789.1">
    <property type="nucleotide sequence ID" value="NZ_FOHN01000026.1"/>
</dbReference>
<dbReference type="Proteomes" id="UP000199800">
    <property type="component" value="Unassembled WGS sequence"/>
</dbReference>
<evidence type="ECO:0000256" key="6">
    <source>
        <dbReference type="ARBA" id="ARBA00022840"/>
    </source>
</evidence>
<organism evidence="13 14">
    <name type="scientific">[Clostridium] polysaccharolyticum</name>
    <dbReference type="NCBI Taxonomy" id="29364"/>
    <lineage>
        <taxon>Bacteria</taxon>
        <taxon>Bacillati</taxon>
        <taxon>Bacillota</taxon>
        <taxon>Clostridia</taxon>
        <taxon>Lachnospirales</taxon>
        <taxon>Lachnospiraceae</taxon>
    </lineage>
</organism>
<keyword evidence="7" id="KW-0460">Magnesium</keyword>
<dbReference type="PANTHER" id="PTHR11136">
    <property type="entry name" value="FOLYLPOLYGLUTAMATE SYNTHASE-RELATED"/>
    <property type="match status" value="1"/>
</dbReference>
<dbReference type="PANTHER" id="PTHR11136:SF0">
    <property type="entry name" value="DIHYDROFOLATE SYNTHETASE-RELATED"/>
    <property type="match status" value="1"/>
</dbReference>
<dbReference type="GO" id="GO:0008841">
    <property type="term" value="F:dihydrofolate synthase activity"/>
    <property type="evidence" value="ECO:0007669"/>
    <property type="project" value="TreeGrafter"/>
</dbReference>
<dbReference type="GO" id="GO:0005737">
    <property type="term" value="C:cytoplasm"/>
    <property type="evidence" value="ECO:0007669"/>
    <property type="project" value="TreeGrafter"/>
</dbReference>
<feature type="domain" description="Mur ligase central" evidence="12">
    <location>
        <begin position="44"/>
        <end position="274"/>
    </location>
</feature>
<keyword evidence="5 10" id="KW-0547">Nucleotide-binding</keyword>